<evidence type="ECO:0000313" key="5">
    <source>
        <dbReference type="Proteomes" id="UP000526625"/>
    </source>
</evidence>
<evidence type="ECO:0000313" key="3">
    <source>
        <dbReference type="EMBL" id="NEV15158.1"/>
    </source>
</evidence>
<evidence type="ECO:0000256" key="1">
    <source>
        <dbReference type="SAM" id="SignalP"/>
    </source>
</evidence>
<dbReference type="Proteomes" id="UP000471190">
    <property type="component" value="Unassembled WGS sequence"/>
</dbReference>
<dbReference type="EMBL" id="JAADZA010000067">
    <property type="protein sequence ID" value="NEV15158.1"/>
    <property type="molecule type" value="Genomic_DNA"/>
</dbReference>
<dbReference type="RefSeq" id="WP_015343105.1">
    <property type="nucleotide sequence ID" value="NZ_JAADZA010000067.1"/>
</dbReference>
<keyword evidence="5" id="KW-1185">Reference proteome</keyword>
<dbReference type="Proteomes" id="UP000526625">
    <property type="component" value="Unassembled WGS sequence"/>
</dbReference>
<dbReference type="EMBL" id="JACHBF010000007">
    <property type="protein sequence ID" value="MBB6492420.1"/>
    <property type="molecule type" value="Genomic_DNA"/>
</dbReference>
<protein>
    <recommendedName>
        <fullName evidence="6">DUF4440 domain-containing protein</fullName>
    </recommendedName>
</protein>
<evidence type="ECO:0000313" key="2">
    <source>
        <dbReference type="EMBL" id="MBB6492420.1"/>
    </source>
</evidence>
<accession>A0A6P1CDN6</accession>
<reference evidence="3 4" key="1">
    <citation type="submission" date="2020-02" db="EMBL/GenBank/DDBJ databases">
        <title>Draft genome sequence of Rhizobium tropici.</title>
        <authorList>
            <person name="Khayi S."/>
            <person name="Jemo M."/>
        </authorList>
    </citation>
    <scope>NUCLEOTIDE SEQUENCE [LARGE SCALE GENOMIC DNA]</scope>
    <source>
        <strain evidence="3 4">A12</strain>
    </source>
</reference>
<keyword evidence="1" id="KW-0732">Signal</keyword>
<organism evidence="3 4">
    <name type="scientific">Rhizobium tropici</name>
    <dbReference type="NCBI Taxonomy" id="398"/>
    <lineage>
        <taxon>Bacteria</taxon>
        <taxon>Pseudomonadati</taxon>
        <taxon>Pseudomonadota</taxon>
        <taxon>Alphaproteobacteria</taxon>
        <taxon>Hyphomicrobiales</taxon>
        <taxon>Rhizobiaceae</taxon>
        <taxon>Rhizobium/Agrobacterium group</taxon>
        <taxon>Rhizobium</taxon>
    </lineage>
</organism>
<gene>
    <name evidence="2" type="ORF">GGD45_002827</name>
    <name evidence="3" type="ORF">GXW80_29790</name>
</gene>
<sequence>MKKLLIASLAAMIALSGAALAQTAADMNKNLDGLFGEHQAYADFFAKLKTAVGSDDKATVAGLVSYPFSARINGKAVKIKDAKHFAADYDQVITAKVKDAVVKQKYETLFANAQGVMIGDGELWFAKAGKDVKHMTMQITAVND</sequence>
<name>A0A6P1CDN6_RHITR</name>
<feature type="chain" id="PRO_5026750822" description="DUF4440 domain-containing protein" evidence="1">
    <location>
        <begin position="22"/>
        <end position="144"/>
    </location>
</feature>
<comment type="caution">
    <text evidence="3">The sequence shown here is derived from an EMBL/GenBank/DDBJ whole genome shotgun (WGS) entry which is preliminary data.</text>
</comment>
<evidence type="ECO:0000313" key="4">
    <source>
        <dbReference type="Proteomes" id="UP000471190"/>
    </source>
</evidence>
<evidence type="ECO:0008006" key="6">
    <source>
        <dbReference type="Google" id="ProtNLM"/>
    </source>
</evidence>
<dbReference type="AlphaFoldDB" id="A0A6P1CDN6"/>
<feature type="signal peptide" evidence="1">
    <location>
        <begin position="1"/>
        <end position="21"/>
    </location>
</feature>
<reference evidence="2 5" key="2">
    <citation type="submission" date="2020-08" db="EMBL/GenBank/DDBJ databases">
        <title>Genomic Encyclopedia of Type Strains, Phase IV (KMG-V): Genome sequencing to study the core and pangenomes of soil and plant-associated prokaryotes.</title>
        <authorList>
            <person name="Whitman W."/>
        </authorList>
    </citation>
    <scope>NUCLEOTIDE SEQUENCE [LARGE SCALE GENOMIC DNA]</scope>
    <source>
        <strain evidence="2 5">SEMIA 4059</strain>
    </source>
</reference>
<proteinExistence type="predicted"/>